<dbReference type="Gene3D" id="3.40.390.10">
    <property type="entry name" value="Collagenase (Catalytic Domain)"/>
    <property type="match status" value="1"/>
</dbReference>
<evidence type="ECO:0000256" key="5">
    <source>
        <dbReference type="ARBA" id="ARBA00022723"/>
    </source>
</evidence>
<evidence type="ECO:0000313" key="12">
    <source>
        <dbReference type="EnsemblMetazoa" id="XP_014239307.1"/>
    </source>
</evidence>
<keyword evidence="13" id="KW-1185">Reference proteome</keyword>
<organism evidence="12 13">
    <name type="scientific">Cimex lectularius</name>
    <name type="common">Bed bug</name>
    <name type="synonym">Acanthia lectularia</name>
    <dbReference type="NCBI Taxonomy" id="79782"/>
    <lineage>
        <taxon>Eukaryota</taxon>
        <taxon>Metazoa</taxon>
        <taxon>Ecdysozoa</taxon>
        <taxon>Arthropoda</taxon>
        <taxon>Hexapoda</taxon>
        <taxon>Insecta</taxon>
        <taxon>Pterygota</taxon>
        <taxon>Neoptera</taxon>
        <taxon>Paraneoptera</taxon>
        <taxon>Hemiptera</taxon>
        <taxon>Heteroptera</taxon>
        <taxon>Panheteroptera</taxon>
        <taxon>Cimicomorpha</taxon>
        <taxon>Cimicidae</taxon>
        <taxon>Cimex</taxon>
    </lineage>
</organism>
<dbReference type="PANTHER" id="PTHR11733">
    <property type="entry name" value="ZINC METALLOPROTEASE FAMILY M13 NEPRILYSIN-RELATED"/>
    <property type="match status" value="1"/>
</dbReference>
<evidence type="ECO:0000313" key="13">
    <source>
        <dbReference type="Proteomes" id="UP000494040"/>
    </source>
</evidence>
<dbReference type="SUPFAM" id="SSF55486">
    <property type="entry name" value="Metalloproteases ('zincins'), catalytic domain"/>
    <property type="match status" value="1"/>
</dbReference>
<comment type="similarity">
    <text evidence="3">Belongs to the peptidase M13 family.</text>
</comment>
<dbReference type="PRINTS" id="PR00786">
    <property type="entry name" value="NEPRILYSIN"/>
</dbReference>
<name>A0A8I6R8M4_CIMLE</name>
<dbReference type="PANTHER" id="PTHR11733:SF167">
    <property type="entry name" value="FI17812P1-RELATED"/>
    <property type="match status" value="1"/>
</dbReference>
<dbReference type="Pfam" id="PF01431">
    <property type="entry name" value="Peptidase_M13"/>
    <property type="match status" value="1"/>
</dbReference>
<evidence type="ECO:0000259" key="11">
    <source>
        <dbReference type="Pfam" id="PF05649"/>
    </source>
</evidence>
<accession>A0A8I6R8M4</accession>
<evidence type="ECO:0008006" key="14">
    <source>
        <dbReference type="Google" id="ProtNLM"/>
    </source>
</evidence>
<evidence type="ECO:0000256" key="8">
    <source>
        <dbReference type="ARBA" id="ARBA00023049"/>
    </source>
</evidence>
<dbReference type="Gene3D" id="1.10.1380.10">
    <property type="entry name" value="Neutral endopeptidase , domain2"/>
    <property type="match status" value="1"/>
</dbReference>
<keyword evidence="9" id="KW-1133">Transmembrane helix</keyword>
<dbReference type="InterPro" id="IPR000718">
    <property type="entry name" value="Peptidase_M13"/>
</dbReference>
<dbReference type="OMA" id="FGWAQVW"/>
<keyword evidence="6" id="KW-0378">Hydrolase</keyword>
<dbReference type="CDD" id="cd08662">
    <property type="entry name" value="M13"/>
    <property type="match status" value="1"/>
</dbReference>
<keyword evidence="8" id="KW-0482">Metalloprotease</keyword>
<evidence type="ECO:0000256" key="7">
    <source>
        <dbReference type="ARBA" id="ARBA00022833"/>
    </source>
</evidence>
<dbReference type="InterPro" id="IPR042089">
    <property type="entry name" value="Peptidase_M13_dom_2"/>
</dbReference>
<dbReference type="InterPro" id="IPR024079">
    <property type="entry name" value="MetalloPept_cat_dom_sf"/>
</dbReference>
<dbReference type="GO" id="GO:0004222">
    <property type="term" value="F:metalloendopeptidase activity"/>
    <property type="evidence" value="ECO:0007669"/>
    <property type="project" value="InterPro"/>
</dbReference>
<feature type="domain" description="Peptidase M13 N-terminal" evidence="11">
    <location>
        <begin position="127"/>
        <end position="523"/>
    </location>
</feature>
<evidence type="ECO:0000256" key="3">
    <source>
        <dbReference type="ARBA" id="ARBA00007357"/>
    </source>
</evidence>
<proteinExistence type="inferred from homology"/>
<keyword evidence="4" id="KW-0645">Protease</keyword>
<dbReference type="AlphaFoldDB" id="A0A8I6R8M4"/>
<evidence type="ECO:0000256" key="9">
    <source>
        <dbReference type="SAM" id="Phobius"/>
    </source>
</evidence>
<evidence type="ECO:0000259" key="10">
    <source>
        <dbReference type="Pfam" id="PF01431"/>
    </source>
</evidence>
<evidence type="ECO:0000256" key="1">
    <source>
        <dbReference type="ARBA" id="ARBA00001947"/>
    </source>
</evidence>
<evidence type="ECO:0000256" key="6">
    <source>
        <dbReference type="ARBA" id="ARBA00022801"/>
    </source>
</evidence>
<keyword evidence="7" id="KW-0862">Zinc</keyword>
<comment type="cofactor">
    <cofactor evidence="1">
        <name>Zn(2+)</name>
        <dbReference type="ChEBI" id="CHEBI:29105"/>
    </cofactor>
</comment>
<dbReference type="GO" id="GO:0016485">
    <property type="term" value="P:protein processing"/>
    <property type="evidence" value="ECO:0007669"/>
    <property type="project" value="TreeGrafter"/>
</dbReference>
<keyword evidence="9" id="KW-0472">Membrane</keyword>
<dbReference type="GO" id="GO:0046872">
    <property type="term" value="F:metal ion binding"/>
    <property type="evidence" value="ECO:0007669"/>
    <property type="project" value="UniProtKB-KW"/>
</dbReference>
<dbReference type="KEGG" id="clec:106660843"/>
<dbReference type="InterPro" id="IPR018497">
    <property type="entry name" value="Peptidase_M13_C"/>
</dbReference>
<dbReference type="GO" id="GO:0005886">
    <property type="term" value="C:plasma membrane"/>
    <property type="evidence" value="ECO:0007669"/>
    <property type="project" value="UniProtKB-SubCell"/>
</dbReference>
<dbReference type="OrthoDB" id="6475849at2759"/>
<dbReference type="Pfam" id="PF05649">
    <property type="entry name" value="Peptidase_M13_N"/>
    <property type="match status" value="1"/>
</dbReference>
<dbReference type="InterPro" id="IPR008753">
    <property type="entry name" value="Peptidase_M13_N"/>
</dbReference>
<gene>
    <name evidence="12" type="primary">106660843</name>
</gene>
<evidence type="ECO:0000256" key="2">
    <source>
        <dbReference type="ARBA" id="ARBA00004401"/>
    </source>
</evidence>
<sequence>MNTMDCWKMTRYKKADFEEDVSSIGSVQLTEGVSSTATHIRYQMRTSFWKSRTLLEKTLILSVIFLLVIVFILSLALNATGRPDRRLHYLQVNTRPDGETDENYCLTETCIKTAATLVSAIDRTSDPCNDFYQFACGNWIKYNPIPDGKSTWGTFAKMDQQNQLILKNALEKPLTSFKSSAEKKAKHYYNSCMDANETIEALGGKPLLDLLKEVKGWSIAGDFDVQTFDLQEKLQILQNKYSFPGLFSWAVNEDDRNSSIYIIQVDQVSLILPTRDKYLNKTEENMKILKVYEDYMTDMGVLLGGEKNRTRKLMKNIIDFETKLAEITIPDEERRDEEKMYHLMTVADLENLAPFIAWLKYFNNALNQVNNEITEKEMIVVYAPQYMVNLTRILSEYMNSTEGKETVNNYLVWQMVNSQRVYLSRNFRDTYKGMKKAILGTEGGEESWRFCVSDTAAILGFAIGAMYVRQNFDHRSKENAEQMINEVRAAFKENLKELTWMDVETRELAENKADAITDMIGFPDYILNTEQLDAKYVDLNINEMEYFQNNINANKYNLIQNLKQLGQPVNRTRWGMTPPTVNAYYTPNRNQIVFPAGILQSPFYDINHQQALNFGAMGVVMGHELIHAFDDQGREYDKYGNMHQWWNNRTIEKFKEQTECVVKQYSNYELDSKKLNNGKQTLGENIADNGGLKAAYRAYIDRVSKSKEEPLLPAVNMTHKQLFFLSFAQVWCSASTDQATNLHVEKDSHSIPKYRVIGSLSNFQEFADNFNCKLGSRMNPKEKCVVW</sequence>
<feature type="transmembrane region" description="Helical" evidence="9">
    <location>
        <begin position="58"/>
        <end position="77"/>
    </location>
</feature>
<reference evidence="12" key="1">
    <citation type="submission" date="2022-01" db="UniProtKB">
        <authorList>
            <consortium name="EnsemblMetazoa"/>
        </authorList>
    </citation>
    <scope>IDENTIFICATION</scope>
</reference>
<comment type="subcellular location">
    <subcellularLocation>
        <location evidence="2">Cell membrane</location>
        <topology evidence="2">Single-pass type II membrane protein</topology>
    </subcellularLocation>
</comment>
<dbReference type="PROSITE" id="PS51885">
    <property type="entry name" value="NEPRILYSIN"/>
    <property type="match status" value="1"/>
</dbReference>
<dbReference type="Proteomes" id="UP000494040">
    <property type="component" value="Unassembled WGS sequence"/>
</dbReference>
<dbReference type="EnsemblMetazoa" id="XM_014383821.1">
    <property type="protein sequence ID" value="XP_014239307.1"/>
    <property type="gene ID" value="LOC106660843"/>
</dbReference>
<keyword evidence="5" id="KW-0479">Metal-binding</keyword>
<protein>
    <recommendedName>
        <fullName evidence="14">Endothelin-converting enzyme 1</fullName>
    </recommendedName>
</protein>
<evidence type="ECO:0000256" key="4">
    <source>
        <dbReference type="ARBA" id="ARBA00022670"/>
    </source>
</evidence>
<feature type="domain" description="Peptidase M13 C-terminal" evidence="10">
    <location>
        <begin position="582"/>
        <end position="785"/>
    </location>
</feature>
<keyword evidence="9" id="KW-0812">Transmembrane</keyword>